<keyword evidence="10 13" id="KW-0239">DNA-directed DNA polymerase</keyword>
<reference evidence="17" key="1">
    <citation type="submission" date="2019-12" db="EMBL/GenBank/DDBJ databases">
        <title>Complete genome of Terracaulis silvestris 0127_4.</title>
        <authorList>
            <person name="Vieira S."/>
            <person name="Riedel T."/>
            <person name="Sproer C."/>
            <person name="Pascual J."/>
            <person name="Boedeker C."/>
            <person name="Overmann J."/>
        </authorList>
    </citation>
    <scope>NUCLEOTIDE SEQUENCE [LARGE SCALE GENOMIC DNA]</scope>
    <source>
        <strain evidence="17">0127_4</strain>
    </source>
</reference>
<evidence type="ECO:0000256" key="10">
    <source>
        <dbReference type="ARBA" id="ARBA00022932"/>
    </source>
</evidence>
<comment type="subcellular location">
    <subcellularLocation>
        <location evidence="1 13">Cytoplasm</location>
    </subcellularLocation>
</comment>
<keyword evidence="17" id="KW-1185">Reference proteome</keyword>
<evidence type="ECO:0000256" key="8">
    <source>
        <dbReference type="ARBA" id="ARBA00022705"/>
    </source>
</evidence>
<dbReference type="InterPro" id="IPR023073">
    <property type="entry name" value="DnaE2"/>
</dbReference>
<proteinExistence type="inferred from homology"/>
<dbReference type="InterPro" id="IPR004365">
    <property type="entry name" value="NA-bd_OB_tRNA"/>
</dbReference>
<evidence type="ECO:0000256" key="5">
    <source>
        <dbReference type="ARBA" id="ARBA00022490"/>
    </source>
</evidence>
<dbReference type="Pfam" id="PF14579">
    <property type="entry name" value="HHH_6"/>
    <property type="match status" value="1"/>
</dbReference>
<dbReference type="RefSeq" id="WP_158768082.1">
    <property type="nucleotide sequence ID" value="NZ_CP047045.1"/>
</dbReference>
<dbReference type="InterPro" id="IPR040982">
    <property type="entry name" value="DNA_pol3_finger"/>
</dbReference>
<dbReference type="HAMAP" id="MF_01902">
    <property type="entry name" value="DNApol_error_prone"/>
    <property type="match status" value="1"/>
</dbReference>
<gene>
    <name evidence="13 16" type="primary">dnaE2</name>
    <name evidence="16" type="ORF">DSM104635_02408</name>
</gene>
<dbReference type="InterPro" id="IPR011708">
    <property type="entry name" value="DNA_pol3_alpha_NTPase_dom"/>
</dbReference>
<evidence type="ECO:0000313" key="17">
    <source>
        <dbReference type="Proteomes" id="UP000431269"/>
    </source>
</evidence>
<dbReference type="GO" id="GO:0005737">
    <property type="term" value="C:cytoplasm"/>
    <property type="evidence" value="ECO:0007669"/>
    <property type="project" value="UniProtKB-SubCell"/>
</dbReference>
<comment type="function">
    <text evidence="13">DNA polymerase involved in damage-induced mutagenesis and translesion synthesis (TLS). It is not the major replicative DNA polymerase.</text>
</comment>
<evidence type="ECO:0000256" key="14">
    <source>
        <dbReference type="SAM" id="MobiDB-lite"/>
    </source>
</evidence>
<keyword evidence="7 13" id="KW-0548">Nucleotidyltransferase</keyword>
<evidence type="ECO:0000256" key="2">
    <source>
        <dbReference type="ARBA" id="ARBA00007391"/>
    </source>
</evidence>
<keyword evidence="6 13" id="KW-0808">Transferase</keyword>
<dbReference type="GO" id="GO:0006281">
    <property type="term" value="P:DNA repair"/>
    <property type="evidence" value="ECO:0007669"/>
    <property type="project" value="UniProtKB-UniRule"/>
</dbReference>
<evidence type="ECO:0000256" key="3">
    <source>
        <dbReference type="ARBA" id="ARBA00012417"/>
    </source>
</evidence>
<dbReference type="Pfam" id="PF02811">
    <property type="entry name" value="PHP"/>
    <property type="match status" value="1"/>
</dbReference>
<protein>
    <recommendedName>
        <fullName evidence="4 13">Error-prone DNA polymerase</fullName>
        <ecNumber evidence="3 13">2.7.7.7</ecNumber>
    </recommendedName>
</protein>
<keyword evidence="11 13" id="KW-0234">DNA repair</keyword>
<evidence type="ECO:0000256" key="6">
    <source>
        <dbReference type="ARBA" id="ARBA00022679"/>
    </source>
</evidence>
<dbReference type="GO" id="GO:0003676">
    <property type="term" value="F:nucleic acid binding"/>
    <property type="evidence" value="ECO:0007669"/>
    <property type="project" value="InterPro"/>
</dbReference>
<dbReference type="GO" id="GO:0008408">
    <property type="term" value="F:3'-5' exonuclease activity"/>
    <property type="evidence" value="ECO:0007669"/>
    <property type="project" value="InterPro"/>
</dbReference>
<dbReference type="Pfam" id="PF01336">
    <property type="entry name" value="tRNA_anti-codon"/>
    <property type="match status" value="1"/>
</dbReference>
<dbReference type="InterPro" id="IPR003141">
    <property type="entry name" value="Pol/His_phosphatase_N"/>
</dbReference>
<dbReference type="AlphaFoldDB" id="A0A6I6MQ74"/>
<evidence type="ECO:0000256" key="11">
    <source>
        <dbReference type="ARBA" id="ARBA00023204"/>
    </source>
</evidence>
<evidence type="ECO:0000259" key="15">
    <source>
        <dbReference type="SMART" id="SM00481"/>
    </source>
</evidence>
<keyword evidence="8 13" id="KW-0235">DNA replication</keyword>
<evidence type="ECO:0000313" key="16">
    <source>
        <dbReference type="EMBL" id="QGZ95558.1"/>
    </source>
</evidence>
<dbReference type="Pfam" id="PF17657">
    <property type="entry name" value="DNA_pol3_finger"/>
    <property type="match status" value="1"/>
</dbReference>
<keyword evidence="5 13" id="KW-0963">Cytoplasm</keyword>
<dbReference type="InterPro" id="IPR004805">
    <property type="entry name" value="DnaE2/DnaE/PolC"/>
</dbReference>
<feature type="domain" description="Polymerase/histidinol phosphatase N-terminal" evidence="15">
    <location>
        <begin position="5"/>
        <end position="72"/>
    </location>
</feature>
<comment type="catalytic activity">
    <reaction evidence="12 13">
        <text>DNA(n) + a 2'-deoxyribonucleoside 5'-triphosphate = DNA(n+1) + diphosphate</text>
        <dbReference type="Rhea" id="RHEA:22508"/>
        <dbReference type="Rhea" id="RHEA-COMP:17339"/>
        <dbReference type="Rhea" id="RHEA-COMP:17340"/>
        <dbReference type="ChEBI" id="CHEBI:33019"/>
        <dbReference type="ChEBI" id="CHEBI:61560"/>
        <dbReference type="ChEBI" id="CHEBI:173112"/>
        <dbReference type="EC" id="2.7.7.7"/>
    </reaction>
</comment>
<evidence type="ECO:0000256" key="12">
    <source>
        <dbReference type="ARBA" id="ARBA00049244"/>
    </source>
</evidence>
<name>A0A6I6MQ74_9CAUL</name>
<dbReference type="Gene3D" id="3.20.20.140">
    <property type="entry name" value="Metal-dependent hydrolases"/>
    <property type="match status" value="1"/>
</dbReference>
<dbReference type="SUPFAM" id="SSF89550">
    <property type="entry name" value="PHP domain-like"/>
    <property type="match status" value="1"/>
</dbReference>
<comment type="similarity">
    <text evidence="2 13">Belongs to the DNA polymerase type-C family. DnaE2 subfamily.</text>
</comment>
<dbReference type="CDD" id="cd04485">
    <property type="entry name" value="DnaE_OBF"/>
    <property type="match status" value="1"/>
</dbReference>
<sequence>MSGFAELCVTTNFSFLRSGSHPEEMVAQAAELGLSGIGIADRNTLAGVVRAHVKAKEQKLRLIVGSRLVFRDGTPDLIVYPKDRAAYANLTRLLTTGNRRAPKGECWLDFADYLAHAGGLQTILIPDFGLGAVSDRIAPYLRQIKGAAGDAWLAAPFQFNGEDRRRIRLLKALAAQTNARLLATTEPLMHHADRRALLDVVTCIREKKKLNNAGALLAKNAERQLKPFGEITRLYRDAPEAVVESLHLLDAVTFSMDQLRYEYPEETSEGYSDPQQALEAQAWDGARERYPEGIPEKVEASLKRELEIVGRLRYAPYFLTVADIVTFARSGKDKDGNPVDPILCQGRGSAANSTICYCLGVTSVNPANNTLLFDRFVSEERGEPPDIDVDFEHERREEVIQYVYQKYGRDRAGLAATLICYRGRSAIREVAKTFGYSEDRIASFAKMLHWWSSGVEEKDLKEQGLDTSDSKLMQCVALSNELQGFPRHLSQHVGGFVITREKLHDVVPVQNAAMDERTVVEWNKDDLEDLGILKVDLLGLGMLTCLKKAFELCAVHYPMHEMVKLDSTDTSDDRVYKMLHRADSIGVFQVESRAQMSMLPRLKPKNFYDLVIEVAIVRPGPIQGGMVHPYLKRRQEIEKVTYPSEALKEVLIRTLGVPLFQEQAMQIAIVAAGFSPPEADKLRRAMATFKRVGTIGSLKEKFINGMIANKYDRAFAEASFAQIEGFGEYGFPESHAASFAILVYASSWLKCYYPDVFAAALLNAQPMGFYAPAQIVRDAAEHGVETRPIDINHSDWDNSLEEGPNASERLHDRHEDMRGDVRSTHALRLGFRQAQGLDKEEIIRLIERRGRGYDSVRDVWLRSGLSPSTIVRLADLDGFRSLGLDRREALWAARALNRVGGQEDLPLFVREEDPTKEPDYDLPSMLLGEHIVEDYRTIGLSLKTHPAALLRDELSARGAIRAEELREIPNGQRVRVTGLVLVRQRPGTASGVIFATLEDESWISNIVVWPKIFEQFRPEILGGRLIAVDGPVQSESGVIHVIAERVHDWTPLLSQLSNRGPEIDPTGPTDEPKRGGEGDARQRHPRNVRINLDVSPAANVMPKGRNFH</sequence>
<dbReference type="NCBIfam" id="NF004225">
    <property type="entry name" value="PRK05672.1"/>
    <property type="match status" value="1"/>
</dbReference>
<accession>A0A6I6MQ74</accession>
<feature type="compositionally biased region" description="Basic and acidic residues" evidence="14">
    <location>
        <begin position="1070"/>
        <end position="1082"/>
    </location>
</feature>
<dbReference type="KEGG" id="tsv:DSM104635_02408"/>
<dbReference type="GO" id="GO:0003887">
    <property type="term" value="F:DNA-directed DNA polymerase activity"/>
    <property type="evidence" value="ECO:0007669"/>
    <property type="project" value="UniProtKB-UniRule"/>
</dbReference>
<evidence type="ECO:0000256" key="7">
    <source>
        <dbReference type="ARBA" id="ARBA00022695"/>
    </source>
</evidence>
<evidence type="ECO:0000256" key="4">
    <source>
        <dbReference type="ARBA" id="ARBA00017273"/>
    </source>
</evidence>
<dbReference type="EC" id="2.7.7.7" evidence="3 13"/>
<dbReference type="CDD" id="cd07434">
    <property type="entry name" value="PHP_PolIIIA_DnaE2"/>
    <property type="match status" value="1"/>
</dbReference>
<dbReference type="GO" id="GO:0006260">
    <property type="term" value="P:DNA replication"/>
    <property type="evidence" value="ECO:0007669"/>
    <property type="project" value="UniProtKB-KW"/>
</dbReference>
<dbReference type="Proteomes" id="UP000431269">
    <property type="component" value="Chromosome"/>
</dbReference>
<organism evidence="16 17">
    <name type="scientific">Terricaulis silvestris</name>
    <dbReference type="NCBI Taxonomy" id="2686094"/>
    <lineage>
        <taxon>Bacteria</taxon>
        <taxon>Pseudomonadati</taxon>
        <taxon>Pseudomonadota</taxon>
        <taxon>Alphaproteobacteria</taxon>
        <taxon>Caulobacterales</taxon>
        <taxon>Caulobacteraceae</taxon>
        <taxon>Terricaulis</taxon>
    </lineage>
</organism>
<evidence type="ECO:0000256" key="1">
    <source>
        <dbReference type="ARBA" id="ARBA00004496"/>
    </source>
</evidence>
<evidence type="ECO:0000256" key="13">
    <source>
        <dbReference type="HAMAP-Rule" id="MF_01902"/>
    </source>
</evidence>
<dbReference type="SMART" id="SM00481">
    <property type="entry name" value="POLIIIAc"/>
    <property type="match status" value="1"/>
</dbReference>
<dbReference type="NCBIfam" id="TIGR00594">
    <property type="entry name" value="polc"/>
    <property type="match status" value="1"/>
</dbReference>
<dbReference type="PANTHER" id="PTHR32294">
    <property type="entry name" value="DNA POLYMERASE III SUBUNIT ALPHA"/>
    <property type="match status" value="1"/>
</dbReference>
<dbReference type="InterPro" id="IPR016195">
    <property type="entry name" value="Pol/histidinol_Pase-like"/>
</dbReference>
<keyword evidence="9 13" id="KW-0227">DNA damage</keyword>
<dbReference type="Pfam" id="PF07733">
    <property type="entry name" value="DNA_pol3_alpha"/>
    <property type="match status" value="1"/>
</dbReference>
<dbReference type="InterPro" id="IPR029460">
    <property type="entry name" value="DNAPol_HHH"/>
</dbReference>
<evidence type="ECO:0000256" key="9">
    <source>
        <dbReference type="ARBA" id="ARBA00022763"/>
    </source>
</evidence>
<dbReference type="PANTHER" id="PTHR32294:SF4">
    <property type="entry name" value="ERROR-PRONE DNA POLYMERASE"/>
    <property type="match status" value="1"/>
</dbReference>
<dbReference type="InterPro" id="IPR004013">
    <property type="entry name" value="PHP_dom"/>
</dbReference>
<feature type="region of interest" description="Disordered" evidence="14">
    <location>
        <begin position="1055"/>
        <end position="1089"/>
    </location>
</feature>
<dbReference type="EMBL" id="CP047045">
    <property type="protein sequence ID" value="QGZ95558.1"/>
    <property type="molecule type" value="Genomic_DNA"/>
</dbReference>